<feature type="compositionally biased region" description="Basic and acidic residues" evidence="6">
    <location>
        <begin position="219"/>
        <end position="244"/>
    </location>
</feature>
<dbReference type="GO" id="GO:0016020">
    <property type="term" value="C:membrane"/>
    <property type="evidence" value="ECO:0007669"/>
    <property type="project" value="UniProtKB-SubCell"/>
</dbReference>
<comment type="subcellular location">
    <subcellularLocation>
        <location evidence="1">Membrane</location>
        <topology evidence="1">Multi-pass membrane protein</topology>
    </subcellularLocation>
</comment>
<sequence>MFQRIREAIDSRIAEEQARQKSSQDVLSRSNSARRPTRNLSPSRRATRPRRNTGTPVRTPDPNEFEPEFAIGDDEGSSRSATPRLESAGGSETASGKDVGEDKPSPDEPSAGKEVPTTEGNQLSSELPPEIRVKLRRLTKLESRYQELLKAYRMAHARVLSIEPFEAALRENTPLTSIGDPKALTEYLNQITLKGDMVIEELKRVTTERDDYKKKLEEAQKSTKEAWDEVANLKDTRQGAKDETTPAAEDTTSKKELPTKEESEEFFSFDNELPRLESELKEKQEEVETLKSQAESLKRDLAVARESTEGMVQNLESATRELVELRDIKDKQDSEIKELKTTRQAEVDDLKAKLAASEDAVAKAGEEAERLKTELKQKTEEIEKLQDQVAQSKDKDQQQELLAKLEEVTKEKDASEKKLRVLQGLVDNLRSQLKDTEVVVSDLKADMGHKVEDLGKLQNIVDFLNSNLKDSAEWQQTRDQAASGQAPDFDHFRKSLAPPQKESGGGNAATEPEPPANGLTGGAGAGKKKKNKKKKGGKGGEDTAKATSTAVLEDKESHTAESDQATSKLAELEQMIQSLTHQLEEKEAAIDRLSSKLKGEEDLKEEIESLRDDLLHLGQDHVEAKDKIKELTAEKRALEETISKLEKELTDVRTSHASKSADSEKMHSDLKEDYENLKGKLTNLETELSAAQQLAATRFKDLTDLRETLQKLQPELKSLRAESSELKSAKEALAGKTSELRTLEGKHEELRAEVKTLKSTISERDAEVKTLNQKIRQETDSRLKAEESLTVAQSDLRYSESKKQEAVETKEKIAADLSRAQAELKSARSQLREVENKVTQLNNELGGLREEIQLKTAQHASAQSLMNSMRDQSAELAMQMKEARERCESLEEELADAHRLLSERTREGETMRRLLNDIEGRAEAKVRDFKERMEAAIEERDRAEDEASAQGRRRARELEELKTKVREAEKALRTAEEDKEELERSQKDWKRRRDQLEEQSERSAQELNDIRQAMARLRDALDESEKQVRGLEKEKAELRRSVEETNSRLEKLRKSNRMLSDETRAVQNPQSSRSSIDSPVSKDRSPSTRRSETPTGAPIDYIYLKNVLLQFLEQKDKNYQKQLIPVLGMLLHFDRVSPHTLYHGPLLTLSVFTDVPYILQFIRELADYEKALHEVEATEESLLATLSFPDDTPKRGSVYTALVIPPATAENPSPVPVGMALFFYNYSTWRSAPGIYLEDLYVQPSARGNGYGFKLLKYLAAKVLEVKGRRLEWSVLKWNEPSIKFYKQVGAQAMEEWMKMMVEGPALNKLAEGLMASIPAPKAVQENHHVDYVIRFNYGDIDTSQAIKRFEVLLLELSEVGLQTEVRQGDENSLFIFVRAASKKKLKRAVYQSRVRDWLYGVRNTEPEPASSAEPQSEAERLRVIYHLITVPKAEGGAGITPRHGEWKNVDAIFPLHDEETNRQCMRDWSKKTFLSTEDLDQIRNTFGEYVGFYFAFLQSYFRFLMFPAAFGFSCWLLLGSFSIVYTVVNCLWCIIFIEYWKRQEEDLSCRWQTKGVSAVHEKRAEFKPEKEVRDESTGEVRGVFPATKRMYRQLLQVPFALLAAVALGAIIATCFAIEIFISEIYNGPLKQYLVFIPTILVSALIPTMSAVLLTVATKLNDYENYETQDAYKVALTQKTFVVNFITSYLPIILTAFVYVPFASRIVPYLDVFQLTVRPFVSKEHATKARTEFTIDPDRLRKQVIYFTVTAQIVGFALETIVPFVKQRVFREYKAYAKKQHAKAEPGNGAGEKKPVSLGDNEDEAKFLTRVRNEAELEDYDVTDDLREMCIQFGYLALFSPVWPLVPVSFLINNWVELRSDFFKICAEYRRPWPQRADTIGPWLDSLGFLSWVGSITSAALVYMFSNGHEGPNGEPTTIRCWALLLTIFFSEHLYLTVRYAVRSALAKLEPPNTRRERAERFMMRKRYLDSVLSAESDDDAEEVKGVVSSVPPSQITRESLEEEARRLSKQGTDPTERFWMRQRGWKESAEVGLSLITKAKSRETKKQQ</sequence>
<feature type="transmembrane region" description="Helical" evidence="7">
    <location>
        <begin position="1600"/>
        <end position="1622"/>
    </location>
</feature>
<feature type="coiled-coil region" evidence="5">
    <location>
        <begin position="1158"/>
        <end position="1185"/>
    </location>
</feature>
<feature type="coiled-coil region" evidence="5">
    <location>
        <begin position="131"/>
        <end position="158"/>
    </location>
</feature>
<reference evidence="10" key="1">
    <citation type="submission" date="2018-08" db="EMBL/GenBank/DDBJ databases">
        <title>Draft genome sequence of azole-resistant Aspergillus thermomutatus (Neosartorya pseudofischeri) strain HMR AF 39, isolated from a human nasal aspirate.</title>
        <authorList>
            <person name="Parent-Michaud M."/>
            <person name="Dufresne P.J."/>
            <person name="Fournier E."/>
            <person name="Martineau C."/>
            <person name="Moreira S."/>
            <person name="Perkins V."/>
            <person name="De Repentigny L."/>
            <person name="Dufresne S.F."/>
        </authorList>
    </citation>
    <scope>NUCLEOTIDE SEQUENCE [LARGE SCALE GENOMIC DNA]</scope>
    <source>
        <strain evidence="10">HMR AF 39</strain>
    </source>
</reference>
<evidence type="ECO:0000256" key="5">
    <source>
        <dbReference type="SAM" id="Coils"/>
    </source>
</evidence>
<dbReference type="Pfam" id="PF00583">
    <property type="entry name" value="Acetyltransf_1"/>
    <property type="match status" value="1"/>
</dbReference>
<keyword evidence="4 7" id="KW-0472">Membrane</keyword>
<evidence type="ECO:0008006" key="12">
    <source>
        <dbReference type="Google" id="ProtNLM"/>
    </source>
</evidence>
<feature type="compositionally biased region" description="Basic and acidic residues" evidence="6">
    <location>
        <begin position="251"/>
        <end position="261"/>
    </location>
</feature>
<dbReference type="OrthoDB" id="1926336at2759"/>
<feature type="compositionally biased region" description="Basic and acidic residues" evidence="6">
    <location>
        <begin position="1021"/>
        <end position="1064"/>
    </location>
</feature>
<evidence type="ECO:0000256" key="3">
    <source>
        <dbReference type="ARBA" id="ARBA00022989"/>
    </source>
</evidence>
<evidence type="ECO:0000313" key="10">
    <source>
        <dbReference type="EMBL" id="RHZ56429.1"/>
    </source>
</evidence>
<dbReference type="PROSITE" id="PS50913">
    <property type="entry name" value="GRIP"/>
    <property type="match status" value="1"/>
</dbReference>
<proteinExistence type="predicted"/>
<feature type="region of interest" description="Disordered" evidence="6">
    <location>
        <begin position="649"/>
        <end position="668"/>
    </location>
</feature>
<dbReference type="PROSITE" id="PS51186">
    <property type="entry name" value="GNAT"/>
    <property type="match status" value="1"/>
</dbReference>
<dbReference type="Pfam" id="PF01465">
    <property type="entry name" value="GRIP"/>
    <property type="match status" value="1"/>
</dbReference>
<feature type="domain" description="GRIP" evidence="8">
    <location>
        <begin position="1094"/>
        <end position="1144"/>
    </location>
</feature>
<feature type="compositionally biased region" description="Basic and acidic residues" evidence="6">
    <location>
        <begin position="1080"/>
        <end position="1092"/>
    </location>
</feature>
<keyword evidence="3 7" id="KW-1133">Transmembrane helix</keyword>
<dbReference type="InterPro" id="IPR000237">
    <property type="entry name" value="GRIP_dom"/>
</dbReference>
<dbReference type="Pfam" id="PF20877">
    <property type="entry name" value="Anoctamin_N"/>
    <property type="match status" value="1"/>
</dbReference>
<feature type="coiled-coil region" evidence="5">
    <location>
        <begin position="273"/>
        <end position="446"/>
    </location>
</feature>
<feature type="transmembrane region" description="Helical" evidence="7">
    <location>
        <begin position="1634"/>
        <end position="1660"/>
    </location>
</feature>
<dbReference type="SUPFAM" id="SSF55729">
    <property type="entry name" value="Acyl-CoA N-acyltransferases (Nat)"/>
    <property type="match status" value="1"/>
</dbReference>
<feature type="compositionally biased region" description="Basic residues" evidence="6">
    <location>
        <begin position="526"/>
        <end position="537"/>
    </location>
</feature>
<dbReference type="Pfam" id="PF04547">
    <property type="entry name" value="Anoctamin"/>
    <property type="match status" value="1"/>
</dbReference>
<dbReference type="SUPFAM" id="SSF90257">
    <property type="entry name" value="Myosin rod fragments"/>
    <property type="match status" value="1"/>
</dbReference>
<dbReference type="GO" id="GO:0032541">
    <property type="term" value="C:cortical endoplasmic reticulum"/>
    <property type="evidence" value="ECO:0007669"/>
    <property type="project" value="TreeGrafter"/>
</dbReference>
<dbReference type="SMART" id="SM00755">
    <property type="entry name" value="Grip"/>
    <property type="match status" value="1"/>
</dbReference>
<dbReference type="CDD" id="cd04301">
    <property type="entry name" value="NAT_SF"/>
    <property type="match status" value="1"/>
</dbReference>
<accession>A0A397H177</accession>
<dbReference type="GO" id="GO:0005254">
    <property type="term" value="F:chloride channel activity"/>
    <property type="evidence" value="ECO:0007669"/>
    <property type="project" value="TreeGrafter"/>
</dbReference>
<dbReference type="InterPro" id="IPR016181">
    <property type="entry name" value="Acyl_CoA_acyltransferase"/>
</dbReference>
<feature type="compositionally biased region" description="Basic and acidic residues" evidence="6">
    <location>
        <begin position="956"/>
        <end position="988"/>
    </location>
</feature>
<dbReference type="RefSeq" id="XP_026614709.1">
    <property type="nucleotide sequence ID" value="XM_026761518.1"/>
</dbReference>
<dbReference type="GO" id="GO:0016747">
    <property type="term" value="F:acyltransferase activity, transferring groups other than amino-acyl groups"/>
    <property type="evidence" value="ECO:0007669"/>
    <property type="project" value="InterPro"/>
</dbReference>
<evidence type="ECO:0000256" key="6">
    <source>
        <dbReference type="SAM" id="MobiDB-lite"/>
    </source>
</evidence>
<evidence type="ECO:0000256" key="7">
    <source>
        <dbReference type="SAM" id="Phobius"/>
    </source>
</evidence>
<evidence type="ECO:0000259" key="8">
    <source>
        <dbReference type="PROSITE" id="PS50913"/>
    </source>
</evidence>
<feature type="compositionally biased region" description="Basic and acidic residues" evidence="6">
    <location>
        <begin position="994"/>
        <end position="1004"/>
    </location>
</feature>
<feature type="compositionally biased region" description="Polar residues" evidence="6">
    <location>
        <begin position="474"/>
        <end position="483"/>
    </location>
</feature>
<feature type="compositionally biased region" description="Polar residues" evidence="6">
    <location>
        <begin position="20"/>
        <end position="44"/>
    </location>
</feature>
<feature type="domain" description="N-acetyltransferase" evidence="9">
    <location>
        <begin position="1172"/>
        <end position="1312"/>
    </location>
</feature>
<feature type="region of interest" description="Disordered" evidence="6">
    <location>
        <begin position="219"/>
        <end position="273"/>
    </location>
</feature>
<feature type="compositionally biased region" description="Basic and acidic residues" evidence="6">
    <location>
        <begin position="1"/>
        <end position="19"/>
    </location>
</feature>
<evidence type="ECO:0000313" key="11">
    <source>
        <dbReference type="Proteomes" id="UP000215305"/>
    </source>
</evidence>
<dbReference type="FunFam" id="3.40.630.30:FF:000086">
    <property type="entry name" value="Acetyltransferase, GNAT family, putative"/>
    <property type="match status" value="1"/>
</dbReference>
<dbReference type="STRING" id="41047.A0A397H177"/>
<gene>
    <name evidence="10" type="ORF">CDV56_107899</name>
</gene>
<dbReference type="PANTHER" id="PTHR12308:SF73">
    <property type="entry name" value="ANOCTAMIN"/>
    <property type="match status" value="1"/>
</dbReference>
<feature type="transmembrane region" description="Helical" evidence="7">
    <location>
        <begin position="1681"/>
        <end position="1702"/>
    </location>
</feature>
<dbReference type="EMBL" id="NKHU02000089">
    <property type="protein sequence ID" value="RHZ56429.1"/>
    <property type="molecule type" value="Genomic_DNA"/>
</dbReference>
<dbReference type="InterPro" id="IPR049452">
    <property type="entry name" value="Anoctamin_TM"/>
</dbReference>
<keyword evidence="2 7" id="KW-0812">Transmembrane</keyword>
<feature type="compositionally biased region" description="Basic and acidic residues" evidence="6">
    <location>
        <begin position="552"/>
        <end position="561"/>
    </location>
</feature>
<feature type="compositionally biased region" description="Polar residues" evidence="6">
    <location>
        <begin position="1065"/>
        <end position="1078"/>
    </location>
</feature>
<dbReference type="Proteomes" id="UP000215305">
    <property type="component" value="Unassembled WGS sequence"/>
</dbReference>
<dbReference type="Gene3D" id="1.20.120.330">
    <property type="entry name" value="Nucleotidyltransferases domain 2"/>
    <property type="match status" value="1"/>
</dbReference>
<evidence type="ECO:0000259" key="9">
    <source>
        <dbReference type="PROSITE" id="PS51186"/>
    </source>
</evidence>
<protein>
    <recommendedName>
        <fullName evidence="12">N-acetyltransferase domain-containing protein</fullName>
    </recommendedName>
</protein>
<keyword evidence="11" id="KW-1185">Reference proteome</keyword>
<feature type="region of interest" description="Disordered" evidence="6">
    <location>
        <begin position="1"/>
        <end position="128"/>
    </location>
</feature>
<feature type="region of interest" description="Disordered" evidence="6">
    <location>
        <begin position="474"/>
        <end position="567"/>
    </location>
</feature>
<dbReference type="InterPro" id="IPR007632">
    <property type="entry name" value="Anoctamin"/>
</dbReference>
<feature type="compositionally biased region" description="Acidic residues" evidence="6">
    <location>
        <begin position="63"/>
        <end position="75"/>
    </location>
</feature>
<organism evidence="10 11">
    <name type="scientific">Aspergillus thermomutatus</name>
    <name type="common">Neosartorya pseudofischeri</name>
    <dbReference type="NCBI Taxonomy" id="41047"/>
    <lineage>
        <taxon>Eukaryota</taxon>
        <taxon>Fungi</taxon>
        <taxon>Dikarya</taxon>
        <taxon>Ascomycota</taxon>
        <taxon>Pezizomycotina</taxon>
        <taxon>Eurotiomycetes</taxon>
        <taxon>Eurotiomycetidae</taxon>
        <taxon>Eurotiales</taxon>
        <taxon>Aspergillaceae</taxon>
        <taxon>Aspergillus</taxon>
        <taxon>Aspergillus subgen. Fumigati</taxon>
    </lineage>
</organism>
<dbReference type="InterPro" id="IPR000182">
    <property type="entry name" value="GNAT_dom"/>
</dbReference>
<evidence type="ECO:0000256" key="1">
    <source>
        <dbReference type="ARBA" id="ARBA00004141"/>
    </source>
</evidence>
<comment type="caution">
    <text evidence="10">The sequence shown here is derived from an EMBL/GenBank/DDBJ whole genome shotgun (WGS) entry which is preliminary data.</text>
</comment>
<dbReference type="Gene3D" id="1.20.5.340">
    <property type="match status" value="1"/>
</dbReference>
<feature type="transmembrane region" description="Helical" evidence="7">
    <location>
        <begin position="1744"/>
        <end position="1765"/>
    </location>
</feature>
<evidence type="ECO:0000256" key="4">
    <source>
        <dbReference type="ARBA" id="ARBA00023136"/>
    </source>
</evidence>
<feature type="region of interest" description="Disordered" evidence="6">
    <location>
        <begin position="1021"/>
        <end position="1096"/>
    </location>
</feature>
<dbReference type="Gene3D" id="1.10.287.1490">
    <property type="match status" value="2"/>
</dbReference>
<dbReference type="InterPro" id="IPR049456">
    <property type="entry name" value="Anoctamin_N_fung"/>
</dbReference>
<feature type="region of interest" description="Disordered" evidence="6">
    <location>
        <begin position="937"/>
        <end position="1007"/>
    </location>
</feature>
<name>A0A397H177_ASPTH</name>
<dbReference type="Gene3D" id="3.40.630.30">
    <property type="match status" value="1"/>
</dbReference>
<dbReference type="VEuPathDB" id="FungiDB:CDV56_107899"/>
<keyword evidence="5" id="KW-0175">Coiled coil</keyword>
<dbReference type="PANTHER" id="PTHR12308">
    <property type="entry name" value="ANOCTAMIN"/>
    <property type="match status" value="1"/>
</dbReference>
<feature type="region of interest" description="Disordered" evidence="6">
    <location>
        <begin position="1983"/>
        <end position="2014"/>
    </location>
</feature>
<evidence type="ECO:0000256" key="2">
    <source>
        <dbReference type="ARBA" id="ARBA00022692"/>
    </source>
</evidence>
<dbReference type="GeneID" id="38129873"/>